<evidence type="ECO:0000313" key="1">
    <source>
        <dbReference type="EMBL" id="CAG8652585.1"/>
    </source>
</evidence>
<name>A0ABN7UQG4_GIGMA</name>
<dbReference type="Proteomes" id="UP000789901">
    <property type="component" value="Unassembled WGS sequence"/>
</dbReference>
<gene>
    <name evidence="1" type="ORF">GMARGA_LOCUS9435</name>
</gene>
<dbReference type="EMBL" id="CAJVQB010005068">
    <property type="protein sequence ID" value="CAG8652585.1"/>
    <property type="molecule type" value="Genomic_DNA"/>
</dbReference>
<reference evidence="1 2" key="1">
    <citation type="submission" date="2021-06" db="EMBL/GenBank/DDBJ databases">
        <authorList>
            <person name="Kallberg Y."/>
            <person name="Tangrot J."/>
            <person name="Rosling A."/>
        </authorList>
    </citation>
    <scope>NUCLEOTIDE SEQUENCE [LARGE SCALE GENOMIC DNA]</scope>
    <source>
        <strain evidence="1 2">120-4 pot B 10/14</strain>
    </source>
</reference>
<evidence type="ECO:0000313" key="2">
    <source>
        <dbReference type="Proteomes" id="UP000789901"/>
    </source>
</evidence>
<sequence>MRVNNDLRANEFKNFLLRIENSTEETVNNDMIHIPNNMVINWNNEQLLQTLIKHEYPHLSIHSSNTLYFADKAILTKMNILCNGTKLLYKAISPNVIEAEIATGNHQEK</sequence>
<comment type="caution">
    <text evidence="1">The sequence shown here is derived from an EMBL/GenBank/DDBJ whole genome shotgun (WGS) entry which is preliminary data.</text>
</comment>
<proteinExistence type="predicted"/>
<keyword evidence="2" id="KW-1185">Reference proteome</keyword>
<protein>
    <submittedName>
        <fullName evidence="1">44772_t:CDS:1</fullName>
    </submittedName>
</protein>
<accession>A0ABN7UQG4</accession>
<organism evidence="1 2">
    <name type="scientific">Gigaspora margarita</name>
    <dbReference type="NCBI Taxonomy" id="4874"/>
    <lineage>
        <taxon>Eukaryota</taxon>
        <taxon>Fungi</taxon>
        <taxon>Fungi incertae sedis</taxon>
        <taxon>Mucoromycota</taxon>
        <taxon>Glomeromycotina</taxon>
        <taxon>Glomeromycetes</taxon>
        <taxon>Diversisporales</taxon>
        <taxon>Gigasporaceae</taxon>
        <taxon>Gigaspora</taxon>
    </lineage>
</organism>